<sequence>MRRNAVALFFLAPLVAEFLLGDFGLNALFALLFLAPMYGGGAILIREVARRTGRGWPAMLTLALAYGVIEEGLVTQSLFNPDYAGLHLLRHWFIPGLGISVPWTITVLAVHTVWSIAVPIALVENLSPATRTTPWLRGPGLVVAAALAVAGAAMNIFGTRSTDHFTAPWPRLAGAALVAVALIGLAFRWRHPAPAAGPVPSPWWLLVLTLAAGALFRLPAAVPTWAAVGLMAVAFGGMTAVVLRLSRRDGWGDAHRLALAAGATLTYAWHSFFMTPFQGDGPVITPVSHAVFAALALLLLYCELRALRRAARRAHVPSSARQEPGERDPADLLERPVTGQPGVQQRQTEEDGPALRPGRRGGRDATVGGPDVGV</sequence>
<keyword evidence="2" id="KW-1133">Transmembrane helix</keyword>
<protein>
    <recommendedName>
        <fullName evidence="5">Acyltransferase</fullName>
    </recommendedName>
</protein>
<feature type="transmembrane region" description="Helical" evidence="2">
    <location>
        <begin position="224"/>
        <end position="245"/>
    </location>
</feature>
<feature type="compositionally biased region" description="Basic and acidic residues" evidence="1">
    <location>
        <begin position="323"/>
        <end position="334"/>
    </location>
</feature>
<feature type="transmembrane region" description="Helical" evidence="2">
    <location>
        <begin position="99"/>
        <end position="123"/>
    </location>
</feature>
<keyword evidence="4" id="KW-1185">Reference proteome</keyword>
<dbReference type="Proteomes" id="UP001589608">
    <property type="component" value="Unassembled WGS sequence"/>
</dbReference>
<feature type="transmembrane region" description="Helical" evidence="2">
    <location>
        <begin position="26"/>
        <end position="45"/>
    </location>
</feature>
<dbReference type="EMBL" id="JBHMCA010000043">
    <property type="protein sequence ID" value="MFB9445912.1"/>
    <property type="molecule type" value="Genomic_DNA"/>
</dbReference>
<reference evidence="3 4" key="1">
    <citation type="submission" date="2024-09" db="EMBL/GenBank/DDBJ databases">
        <authorList>
            <person name="Sun Q."/>
            <person name="Mori K."/>
        </authorList>
    </citation>
    <scope>NUCLEOTIDE SEQUENCE [LARGE SCALE GENOMIC DNA]</scope>
    <source>
        <strain evidence="3 4">JCM 3307</strain>
    </source>
</reference>
<evidence type="ECO:0008006" key="5">
    <source>
        <dbReference type="Google" id="ProtNLM"/>
    </source>
</evidence>
<evidence type="ECO:0000313" key="4">
    <source>
        <dbReference type="Proteomes" id="UP001589608"/>
    </source>
</evidence>
<name>A0ABV5MAN0_9ACTN</name>
<evidence type="ECO:0000256" key="1">
    <source>
        <dbReference type="SAM" id="MobiDB-lite"/>
    </source>
</evidence>
<feature type="transmembrane region" description="Helical" evidence="2">
    <location>
        <begin position="135"/>
        <end position="157"/>
    </location>
</feature>
<evidence type="ECO:0000313" key="3">
    <source>
        <dbReference type="EMBL" id="MFB9445912.1"/>
    </source>
</evidence>
<dbReference type="RefSeq" id="WP_246655451.1">
    <property type="nucleotide sequence ID" value="NZ_CP061913.1"/>
</dbReference>
<evidence type="ECO:0000256" key="2">
    <source>
        <dbReference type="SAM" id="Phobius"/>
    </source>
</evidence>
<feature type="transmembrane region" description="Helical" evidence="2">
    <location>
        <begin position="283"/>
        <end position="302"/>
    </location>
</feature>
<organism evidence="3 4">
    <name type="scientific">Dactylosporangium vinaceum</name>
    <dbReference type="NCBI Taxonomy" id="53362"/>
    <lineage>
        <taxon>Bacteria</taxon>
        <taxon>Bacillati</taxon>
        <taxon>Actinomycetota</taxon>
        <taxon>Actinomycetes</taxon>
        <taxon>Micromonosporales</taxon>
        <taxon>Micromonosporaceae</taxon>
        <taxon>Dactylosporangium</taxon>
    </lineage>
</organism>
<feature type="transmembrane region" description="Helical" evidence="2">
    <location>
        <begin position="201"/>
        <end position="218"/>
    </location>
</feature>
<comment type="caution">
    <text evidence="3">The sequence shown here is derived from an EMBL/GenBank/DDBJ whole genome shotgun (WGS) entry which is preliminary data.</text>
</comment>
<feature type="transmembrane region" description="Helical" evidence="2">
    <location>
        <begin position="57"/>
        <end position="79"/>
    </location>
</feature>
<feature type="region of interest" description="Disordered" evidence="1">
    <location>
        <begin position="313"/>
        <end position="374"/>
    </location>
</feature>
<keyword evidence="2" id="KW-0812">Transmembrane</keyword>
<feature type="transmembrane region" description="Helical" evidence="2">
    <location>
        <begin position="257"/>
        <end position="277"/>
    </location>
</feature>
<proteinExistence type="predicted"/>
<gene>
    <name evidence="3" type="ORF">ACFFTR_22765</name>
</gene>
<feature type="transmembrane region" description="Helical" evidence="2">
    <location>
        <begin position="169"/>
        <end position="189"/>
    </location>
</feature>
<accession>A0ABV5MAN0</accession>
<keyword evidence="2" id="KW-0472">Membrane</keyword>